<dbReference type="InterPro" id="IPR020904">
    <property type="entry name" value="Sc_DH/Rdtase_CS"/>
</dbReference>
<evidence type="ECO:0000256" key="2">
    <source>
        <dbReference type="ARBA" id="ARBA00022857"/>
    </source>
</evidence>
<dbReference type="Gene3D" id="3.40.50.720">
    <property type="entry name" value="NAD(P)-binding Rossmann-like Domain"/>
    <property type="match status" value="1"/>
</dbReference>
<dbReference type="InterPro" id="IPR002347">
    <property type="entry name" value="SDR_fam"/>
</dbReference>
<keyword evidence="2" id="KW-0521">NADP</keyword>
<reference evidence="4" key="1">
    <citation type="submission" date="2015-01" db="EMBL/GenBank/DDBJ databases">
        <authorList>
            <person name="Durling Mikael"/>
        </authorList>
    </citation>
    <scope>NUCLEOTIDE SEQUENCE</scope>
</reference>
<organism evidence="4">
    <name type="scientific">Bionectria ochroleuca</name>
    <name type="common">Gliocladium roseum</name>
    <dbReference type="NCBI Taxonomy" id="29856"/>
    <lineage>
        <taxon>Eukaryota</taxon>
        <taxon>Fungi</taxon>
        <taxon>Dikarya</taxon>
        <taxon>Ascomycota</taxon>
        <taxon>Pezizomycotina</taxon>
        <taxon>Sordariomycetes</taxon>
        <taxon>Hypocreomycetidae</taxon>
        <taxon>Hypocreales</taxon>
        <taxon>Bionectriaceae</taxon>
        <taxon>Clonostachys</taxon>
    </lineage>
</organism>
<proteinExistence type="inferred from homology"/>
<protein>
    <submittedName>
        <fullName evidence="4">Uncharacterized protein</fullName>
    </submittedName>
</protein>
<dbReference type="FunFam" id="3.40.50.720:FF:000245">
    <property type="entry name" value="Short chain dehydrogenase, putative"/>
    <property type="match status" value="1"/>
</dbReference>
<dbReference type="PRINTS" id="PR00081">
    <property type="entry name" value="GDHRDH"/>
</dbReference>
<evidence type="ECO:0000256" key="3">
    <source>
        <dbReference type="ARBA" id="ARBA00023002"/>
    </source>
</evidence>
<name>A0A0B7KT20_BIOOC</name>
<comment type="similarity">
    <text evidence="1">Belongs to the short-chain dehydrogenases/reductases (SDR) family.</text>
</comment>
<dbReference type="SUPFAM" id="SSF51735">
    <property type="entry name" value="NAD(P)-binding Rossmann-fold domains"/>
    <property type="match status" value="1"/>
</dbReference>
<dbReference type="EMBL" id="CDPU01000237">
    <property type="protein sequence ID" value="CEO58021.1"/>
    <property type="molecule type" value="Genomic_DNA"/>
</dbReference>
<dbReference type="GO" id="GO:0050664">
    <property type="term" value="F:oxidoreductase activity, acting on NAD(P)H, oxygen as acceptor"/>
    <property type="evidence" value="ECO:0007669"/>
    <property type="project" value="TreeGrafter"/>
</dbReference>
<sequence>MARLPKNEEVGSKQFADFDLGGKTFIVTGGARGLGLALAEGLVEAGGRVYCIDIAEEPDEEWKVAQKRVNPAWGGRLEYRQQDVCDTENLSRIIEETADENQQLNGVIAAAGVNQVTPAIEYSAQDASKLLAINLTAVLETASSAAKMMIKYKCGGSICLIASMSGLVANKGMKSPVYNASKAALIQLAKNLAMEWSLPKDESTPGIRVNCISPGHIITPMVEENFRQQPELKDLWRKENMMGRLARPDEFKGAALFLLSNASSFMTGSNIVIDGGHTAW</sequence>
<dbReference type="PROSITE" id="PS00061">
    <property type="entry name" value="ADH_SHORT"/>
    <property type="match status" value="1"/>
</dbReference>
<gene>
    <name evidence="4" type="ORF">BN869_000014079_1</name>
</gene>
<evidence type="ECO:0000256" key="1">
    <source>
        <dbReference type="ARBA" id="ARBA00006484"/>
    </source>
</evidence>
<keyword evidence="3" id="KW-0560">Oxidoreductase</keyword>
<accession>A0A0B7KT20</accession>
<dbReference type="PANTHER" id="PTHR43008:SF10">
    <property type="entry name" value="CHAIN DEHYDROGENASE_OXIDOREDUCTASE, PUTATIVE (AFU_ORTHOLOGUE AFUA_2G15740)-RELATED"/>
    <property type="match status" value="1"/>
</dbReference>
<dbReference type="Pfam" id="PF13561">
    <property type="entry name" value="adh_short_C2"/>
    <property type="match status" value="1"/>
</dbReference>
<dbReference type="InterPro" id="IPR036291">
    <property type="entry name" value="NAD(P)-bd_dom_sf"/>
</dbReference>
<dbReference type="AlphaFoldDB" id="A0A0B7KT20"/>
<dbReference type="PANTHER" id="PTHR43008">
    <property type="entry name" value="BENZIL REDUCTASE"/>
    <property type="match status" value="1"/>
</dbReference>
<dbReference type="GO" id="GO:0016616">
    <property type="term" value="F:oxidoreductase activity, acting on the CH-OH group of donors, NAD or NADP as acceptor"/>
    <property type="evidence" value="ECO:0007669"/>
    <property type="project" value="UniProtKB-ARBA"/>
</dbReference>
<evidence type="ECO:0000313" key="4">
    <source>
        <dbReference type="EMBL" id="CEO58021.1"/>
    </source>
</evidence>